<evidence type="ECO:0000256" key="9">
    <source>
        <dbReference type="ARBA" id="ARBA00032092"/>
    </source>
</evidence>
<dbReference type="PANTHER" id="PTHR42833:SF4">
    <property type="entry name" value="URIDYLATE KINASE PUMPKIN, CHLOROPLASTIC"/>
    <property type="match status" value="1"/>
</dbReference>
<dbReference type="InterPro" id="IPR036393">
    <property type="entry name" value="AceGlu_kinase-like_sf"/>
</dbReference>
<dbReference type="Pfam" id="PF00696">
    <property type="entry name" value="AA_kinase"/>
    <property type="match status" value="1"/>
</dbReference>
<dbReference type="Proteomes" id="UP000228906">
    <property type="component" value="Unassembled WGS sequence"/>
</dbReference>
<evidence type="ECO:0000256" key="3">
    <source>
        <dbReference type="ARBA" id="ARBA00012899"/>
    </source>
</evidence>
<evidence type="ECO:0000256" key="7">
    <source>
        <dbReference type="ARBA" id="ARBA00022840"/>
    </source>
</evidence>
<comment type="similarity">
    <text evidence="2">Belongs to the UMP kinase family.</text>
</comment>
<reference evidence="12" key="1">
    <citation type="submission" date="2017-09" db="EMBL/GenBank/DDBJ databases">
        <title>Depth-based differentiation of microbial function through sediment-hosted aquifers and enrichment of novel symbionts in the deep terrestrial subsurface.</title>
        <authorList>
            <person name="Probst A.J."/>
            <person name="Ladd B."/>
            <person name="Jarett J.K."/>
            <person name="Geller-Mcgrath D.E."/>
            <person name="Sieber C.M.K."/>
            <person name="Emerson J.B."/>
            <person name="Anantharaman K."/>
            <person name="Thomas B.C."/>
            <person name="Malmstrom R."/>
            <person name="Stieglmeier M."/>
            <person name="Klingl A."/>
            <person name="Woyke T."/>
            <person name="Ryan C.M."/>
            <person name="Banfield J.F."/>
        </authorList>
    </citation>
    <scope>NUCLEOTIDE SEQUENCE [LARGE SCALE GENOMIC DNA]</scope>
</reference>
<keyword evidence="4" id="KW-0808">Transferase</keyword>
<evidence type="ECO:0000256" key="5">
    <source>
        <dbReference type="ARBA" id="ARBA00022741"/>
    </source>
</evidence>
<dbReference type="GO" id="GO:0033862">
    <property type="term" value="F:UMP kinase activity"/>
    <property type="evidence" value="ECO:0007669"/>
    <property type="project" value="UniProtKB-EC"/>
</dbReference>
<keyword evidence="7" id="KW-0067">ATP-binding</keyword>
<dbReference type="SUPFAM" id="SSF53633">
    <property type="entry name" value="Carbamate kinase-like"/>
    <property type="match status" value="1"/>
</dbReference>
<dbReference type="Gene3D" id="3.40.1160.10">
    <property type="entry name" value="Acetylglutamate kinase-like"/>
    <property type="match status" value="1"/>
</dbReference>
<sequence>MPNNKTFVISLGGSVMYPQTLDETYIKKFRDFLIKNIKAGFKFAIVAGGGQLARSYQQTALKISKISNDERDWLGIETIKLNALLLKTILGNRARLISSNNKNNSKIFNKYPIIITCFGQPGHSSDLTAVQTAVDLKISTVINLGKPHFVYTANPDKDPSAKPLAQLSWQDYFKIIPSKWTPGLNTPFDPVASRLAQKNKITVIVADGRNLPNFQKIIANQKFAGTTITN</sequence>
<evidence type="ECO:0000256" key="6">
    <source>
        <dbReference type="ARBA" id="ARBA00022777"/>
    </source>
</evidence>
<organism evidence="11 12">
    <name type="scientific">bacterium (Candidatus Gribaldobacteria) CG10_big_fil_rev_8_21_14_0_10_41_12</name>
    <dbReference type="NCBI Taxonomy" id="2014277"/>
    <lineage>
        <taxon>Bacteria</taxon>
        <taxon>Candidatus Gribaldobacteria</taxon>
    </lineage>
</organism>
<gene>
    <name evidence="11" type="ORF">COU03_03810</name>
</gene>
<proteinExistence type="inferred from homology"/>
<evidence type="ECO:0000256" key="2">
    <source>
        <dbReference type="ARBA" id="ARBA00007614"/>
    </source>
</evidence>
<dbReference type="GO" id="GO:0006225">
    <property type="term" value="P:UDP biosynthetic process"/>
    <property type="evidence" value="ECO:0007669"/>
    <property type="project" value="TreeGrafter"/>
</dbReference>
<evidence type="ECO:0000313" key="12">
    <source>
        <dbReference type="Proteomes" id="UP000228906"/>
    </source>
</evidence>
<keyword evidence="8" id="KW-0665">Pyrimidine biosynthesis</keyword>
<dbReference type="GO" id="GO:0005524">
    <property type="term" value="F:ATP binding"/>
    <property type="evidence" value="ECO:0007669"/>
    <property type="project" value="UniProtKB-KW"/>
</dbReference>
<keyword evidence="6 11" id="KW-0418">Kinase</keyword>
<dbReference type="AlphaFoldDB" id="A0A2H0UVL3"/>
<comment type="pathway">
    <text evidence="1">Pyrimidine metabolism; CTP biosynthesis via de novo pathway; UDP from UMP (UMPK route): step 1/1.</text>
</comment>
<dbReference type="EMBL" id="PFAV01000071">
    <property type="protein sequence ID" value="PIR90872.1"/>
    <property type="molecule type" value="Genomic_DNA"/>
</dbReference>
<dbReference type="InterPro" id="IPR001048">
    <property type="entry name" value="Asp/Glu/Uridylate_kinase"/>
</dbReference>
<evidence type="ECO:0000256" key="8">
    <source>
        <dbReference type="ARBA" id="ARBA00022975"/>
    </source>
</evidence>
<name>A0A2H0UVL3_9BACT</name>
<protein>
    <recommendedName>
        <fullName evidence="3">UMP kinase</fullName>
        <ecNumber evidence="3">2.7.4.22</ecNumber>
    </recommendedName>
    <alternativeName>
        <fullName evidence="9">Uridine monophosphate kinase</fullName>
    </alternativeName>
</protein>
<feature type="domain" description="Aspartate/glutamate/uridylate kinase" evidence="10">
    <location>
        <begin position="5"/>
        <end position="207"/>
    </location>
</feature>
<evidence type="ECO:0000256" key="1">
    <source>
        <dbReference type="ARBA" id="ARBA00004791"/>
    </source>
</evidence>
<evidence type="ECO:0000259" key="10">
    <source>
        <dbReference type="Pfam" id="PF00696"/>
    </source>
</evidence>
<dbReference type="EC" id="2.7.4.22" evidence="3"/>
<accession>A0A2H0UVL3</accession>
<comment type="caution">
    <text evidence="11">The sequence shown here is derived from an EMBL/GenBank/DDBJ whole genome shotgun (WGS) entry which is preliminary data.</text>
</comment>
<evidence type="ECO:0000256" key="4">
    <source>
        <dbReference type="ARBA" id="ARBA00022679"/>
    </source>
</evidence>
<keyword evidence="5" id="KW-0547">Nucleotide-binding</keyword>
<evidence type="ECO:0000313" key="11">
    <source>
        <dbReference type="EMBL" id="PIR90872.1"/>
    </source>
</evidence>
<dbReference type="PANTHER" id="PTHR42833">
    <property type="entry name" value="URIDYLATE KINASE"/>
    <property type="match status" value="1"/>
</dbReference>